<dbReference type="InterPro" id="IPR051147">
    <property type="entry name" value="CFAP_domain-containing"/>
</dbReference>
<organism evidence="4 5">
    <name type="scientific">Porites evermanni</name>
    <dbReference type="NCBI Taxonomy" id="104178"/>
    <lineage>
        <taxon>Eukaryota</taxon>
        <taxon>Metazoa</taxon>
        <taxon>Cnidaria</taxon>
        <taxon>Anthozoa</taxon>
        <taxon>Hexacorallia</taxon>
        <taxon>Scleractinia</taxon>
        <taxon>Fungiina</taxon>
        <taxon>Poritidae</taxon>
        <taxon>Porites</taxon>
    </lineage>
</organism>
<dbReference type="InterPro" id="IPR025252">
    <property type="entry name" value="DUF4200"/>
</dbReference>
<feature type="coiled-coil region" evidence="2">
    <location>
        <begin position="297"/>
        <end position="345"/>
    </location>
</feature>
<reference evidence="4 5" key="1">
    <citation type="submission" date="2022-05" db="EMBL/GenBank/DDBJ databases">
        <authorList>
            <consortium name="Genoscope - CEA"/>
            <person name="William W."/>
        </authorList>
    </citation>
    <scope>NUCLEOTIDE SEQUENCE [LARGE SCALE GENOMIC DNA]</scope>
</reference>
<comment type="caution">
    <text evidence="4">The sequence shown here is derived from an EMBL/GenBank/DDBJ whole genome shotgun (WGS) entry which is preliminary data.</text>
</comment>
<name>A0ABN8M036_9CNID</name>
<feature type="domain" description="DUF4200" evidence="3">
    <location>
        <begin position="59"/>
        <end position="176"/>
    </location>
</feature>
<gene>
    <name evidence="4" type="ORF">PEVE_00012832</name>
</gene>
<sequence>MDAEGSYRLELEPQKQNVFVTQLREDEEDESEVRKFPIVKESASKLLDTGLNTVQSTLLLKKQVEVEKVQEDLDIKRRQFAERMTACKRKEEELKKKQTQIRERVNKFEKFIEENDAKRRRAIQKYQTELKLKNQKNGELDVLTIELEQLKARNEGLQAKLAKYSVYEKFLMKVLDQLPEGSIRTLVAMVTFLRKRELELLITQRDIKTNCTFEVSSLLRRGEQNVDAVSNKFTWDINMDAEGSYRLELEPQKQNVFVTQLREDEEDESEVRKFPIVKESASKLLDTGLNTVQSTLLLKKQVEVEKVQEDLDIKRRQFAERMTACKRKEEELKKKQTQIRERVNKFEKFIEENDAKRRRAIQKYQTELKLKNQKNGELDILTIELEQLKARNEGLQAKLAKYSVYEKFLMKVLDQLPEDYLEANDSMLMGIMMRFRTLSATNQSLVQMLIDTSDQVETEQQKLQDLNQEHTQDLLLMNSELAALQEKLEETMQRKEKIDQFLINSRGIFRQQSEMLGCIRMAIDNIAEKCQRLHTTPVESMDVDSKLKIIQEHIVEHTDIVKLARLPESAAAGEGLQPSPSSILKKDSRISRHAMLDSPFKSSPSRGVRNLQMGLRFAADVKQS</sequence>
<feature type="coiled-coil region" evidence="2">
    <location>
        <begin position="133"/>
        <end position="167"/>
    </location>
</feature>
<keyword evidence="5" id="KW-1185">Reference proteome</keyword>
<evidence type="ECO:0000313" key="5">
    <source>
        <dbReference type="Proteomes" id="UP001159427"/>
    </source>
</evidence>
<dbReference type="Proteomes" id="UP001159427">
    <property type="component" value="Unassembled WGS sequence"/>
</dbReference>
<feature type="coiled-coil region" evidence="2">
    <location>
        <begin position="449"/>
        <end position="501"/>
    </location>
</feature>
<accession>A0ABN8M036</accession>
<evidence type="ECO:0000259" key="3">
    <source>
        <dbReference type="Pfam" id="PF13863"/>
    </source>
</evidence>
<keyword evidence="1 2" id="KW-0175">Coiled coil</keyword>
<evidence type="ECO:0000256" key="2">
    <source>
        <dbReference type="SAM" id="Coils"/>
    </source>
</evidence>
<evidence type="ECO:0000313" key="4">
    <source>
        <dbReference type="EMBL" id="CAH3021806.1"/>
    </source>
</evidence>
<proteinExistence type="predicted"/>
<dbReference type="Pfam" id="PF13863">
    <property type="entry name" value="DUF4200"/>
    <property type="match status" value="2"/>
</dbReference>
<dbReference type="EMBL" id="CALNXI010000195">
    <property type="protein sequence ID" value="CAH3021806.1"/>
    <property type="molecule type" value="Genomic_DNA"/>
</dbReference>
<dbReference type="PANTHER" id="PTHR21683">
    <property type="entry name" value="COILED-COIL DOMAIN-CONTAINING PROTEIN 42 LIKE-2-LIKE-RELATED"/>
    <property type="match status" value="1"/>
</dbReference>
<dbReference type="PANTHER" id="PTHR21683:SF18">
    <property type="entry name" value="COILED-COIL DOMAIN-CONTAINING PROTEIN 42 HOMOLOG"/>
    <property type="match status" value="1"/>
</dbReference>
<feature type="coiled-coil region" evidence="2">
    <location>
        <begin position="371"/>
        <end position="405"/>
    </location>
</feature>
<feature type="domain" description="DUF4200" evidence="3">
    <location>
        <begin position="297"/>
        <end position="414"/>
    </location>
</feature>
<feature type="coiled-coil region" evidence="2">
    <location>
        <begin position="59"/>
        <end position="107"/>
    </location>
</feature>
<protein>
    <recommendedName>
        <fullName evidence="3">DUF4200 domain-containing protein</fullName>
    </recommendedName>
</protein>
<evidence type="ECO:0000256" key="1">
    <source>
        <dbReference type="ARBA" id="ARBA00023054"/>
    </source>
</evidence>